<protein>
    <submittedName>
        <fullName evidence="1">Uncharacterized protein</fullName>
    </submittedName>
</protein>
<evidence type="ECO:0000313" key="1">
    <source>
        <dbReference type="EMBL" id="KAH7856376.1"/>
    </source>
</evidence>
<evidence type="ECO:0000313" key="2">
    <source>
        <dbReference type="Proteomes" id="UP000828048"/>
    </source>
</evidence>
<dbReference type="Proteomes" id="UP000828048">
    <property type="component" value="Chromosome 3"/>
</dbReference>
<name>A0ACB7YSI6_9ERIC</name>
<reference evidence="1 2" key="1">
    <citation type="journal article" date="2021" name="Hortic Res">
        <title>High-quality reference genome and annotation aids understanding of berry development for evergreen blueberry (Vaccinium darrowii).</title>
        <authorList>
            <person name="Yu J."/>
            <person name="Hulse-Kemp A.M."/>
            <person name="Babiker E."/>
            <person name="Staton M."/>
        </authorList>
    </citation>
    <scope>NUCLEOTIDE SEQUENCE [LARGE SCALE GENOMIC DNA]</scope>
    <source>
        <strain evidence="2">cv. NJ 8807/NJ 8810</strain>
        <tissue evidence="1">Young leaf</tissue>
    </source>
</reference>
<organism evidence="1 2">
    <name type="scientific">Vaccinium darrowii</name>
    <dbReference type="NCBI Taxonomy" id="229202"/>
    <lineage>
        <taxon>Eukaryota</taxon>
        <taxon>Viridiplantae</taxon>
        <taxon>Streptophyta</taxon>
        <taxon>Embryophyta</taxon>
        <taxon>Tracheophyta</taxon>
        <taxon>Spermatophyta</taxon>
        <taxon>Magnoliopsida</taxon>
        <taxon>eudicotyledons</taxon>
        <taxon>Gunneridae</taxon>
        <taxon>Pentapetalae</taxon>
        <taxon>asterids</taxon>
        <taxon>Ericales</taxon>
        <taxon>Ericaceae</taxon>
        <taxon>Vaccinioideae</taxon>
        <taxon>Vaccinieae</taxon>
        <taxon>Vaccinium</taxon>
    </lineage>
</organism>
<gene>
    <name evidence="1" type="ORF">Vadar_000705</name>
</gene>
<comment type="caution">
    <text evidence="1">The sequence shown here is derived from an EMBL/GenBank/DDBJ whole genome shotgun (WGS) entry which is preliminary data.</text>
</comment>
<proteinExistence type="predicted"/>
<sequence>MKPKSFSIQFFLIVTLFPGLVKPDPDPLQDYCIADSTKPQSLSINGAPCLDQSTTLPSHFTTSALSKQGNVANLFGFNVTLTNAANLPGVNTQGLTMARVDLAANGIVPPHSHPRASEVTICLQGSILVGFINTSNFLYTQNLRQGDSFVFPKGLVHFLYNMDPVSPALAVSGLNSQNPGAQMVSLATFATKPATPNAVLEKAFQISGQDMARIRKNLGG</sequence>
<dbReference type="EMBL" id="CM037153">
    <property type="protein sequence ID" value="KAH7856376.1"/>
    <property type="molecule type" value="Genomic_DNA"/>
</dbReference>
<keyword evidence="2" id="KW-1185">Reference proteome</keyword>
<accession>A0ACB7YSI6</accession>